<evidence type="ECO:0000313" key="2">
    <source>
        <dbReference type="Proteomes" id="UP000527355"/>
    </source>
</evidence>
<name>A0A7J7ZWH7_MYOMY</name>
<sequence length="187" mass="20086">MLSLHLGRNLRVKSTSLASLSSQDFKSLVPCNSHNSGYSFCLPPAPGVVVRGAGRSCVHTHTHTHTHSHTHTGECLPCELWSLPQDSAGQEGAKGRGQVRSAGSLVPRCLKGLRGRPQGRLTCCSLDSSCSSVVFRATLSPWSSPFLRPPFPSRWSVRRSKTLPDPHPVPRSFLACECHVGVLGDGA</sequence>
<protein>
    <submittedName>
        <fullName evidence="1">Uncharacterized protein</fullName>
    </submittedName>
</protein>
<dbReference type="AlphaFoldDB" id="A0A7J7ZWH7"/>
<reference evidence="1 2" key="1">
    <citation type="journal article" date="2020" name="Nature">
        <title>Six reference-quality genomes reveal evolution of bat adaptations.</title>
        <authorList>
            <person name="Jebb D."/>
            <person name="Huang Z."/>
            <person name="Pippel M."/>
            <person name="Hughes G.M."/>
            <person name="Lavrichenko K."/>
            <person name="Devanna P."/>
            <person name="Winkler S."/>
            <person name="Jermiin L.S."/>
            <person name="Skirmuntt E.C."/>
            <person name="Katzourakis A."/>
            <person name="Burkitt-Gray L."/>
            <person name="Ray D.A."/>
            <person name="Sullivan K.A.M."/>
            <person name="Roscito J.G."/>
            <person name="Kirilenko B.M."/>
            <person name="Davalos L.M."/>
            <person name="Corthals A.P."/>
            <person name="Power M.L."/>
            <person name="Jones G."/>
            <person name="Ransome R.D."/>
            <person name="Dechmann D.K.N."/>
            <person name="Locatelli A.G."/>
            <person name="Puechmaille S.J."/>
            <person name="Fedrigo O."/>
            <person name="Jarvis E.D."/>
            <person name="Hiller M."/>
            <person name="Vernes S.C."/>
            <person name="Myers E.W."/>
            <person name="Teeling E.C."/>
        </authorList>
    </citation>
    <scope>NUCLEOTIDE SEQUENCE [LARGE SCALE GENOMIC DNA]</scope>
    <source>
        <strain evidence="1">MMyoMyo1</strain>
        <tissue evidence="1">Flight muscle</tissue>
    </source>
</reference>
<organism evidence="1 2">
    <name type="scientific">Myotis myotis</name>
    <name type="common">Greater mouse-eared bat</name>
    <name type="synonym">Vespertilio myotis</name>
    <dbReference type="NCBI Taxonomy" id="51298"/>
    <lineage>
        <taxon>Eukaryota</taxon>
        <taxon>Metazoa</taxon>
        <taxon>Chordata</taxon>
        <taxon>Craniata</taxon>
        <taxon>Vertebrata</taxon>
        <taxon>Euteleostomi</taxon>
        <taxon>Mammalia</taxon>
        <taxon>Eutheria</taxon>
        <taxon>Laurasiatheria</taxon>
        <taxon>Chiroptera</taxon>
        <taxon>Yangochiroptera</taxon>
        <taxon>Vespertilionidae</taxon>
        <taxon>Myotis</taxon>
    </lineage>
</organism>
<gene>
    <name evidence="1" type="ORF">mMyoMyo1_009583</name>
</gene>
<keyword evidence="2" id="KW-1185">Reference proteome</keyword>
<dbReference type="EMBL" id="JABWUV010000002">
    <property type="protein sequence ID" value="KAF6378652.1"/>
    <property type="molecule type" value="Genomic_DNA"/>
</dbReference>
<evidence type="ECO:0000313" key="1">
    <source>
        <dbReference type="EMBL" id="KAF6378652.1"/>
    </source>
</evidence>
<proteinExistence type="predicted"/>
<comment type="caution">
    <text evidence="1">The sequence shown here is derived from an EMBL/GenBank/DDBJ whole genome shotgun (WGS) entry which is preliminary data.</text>
</comment>
<accession>A0A7J7ZWH7</accession>
<dbReference type="Proteomes" id="UP000527355">
    <property type="component" value="Unassembled WGS sequence"/>
</dbReference>